<reference evidence="1 2" key="1">
    <citation type="submission" date="2020-07" db="EMBL/GenBank/DDBJ databases">
        <authorList>
            <person name="Feng X."/>
        </authorList>
    </citation>
    <scope>NUCLEOTIDE SEQUENCE [LARGE SCALE GENOMIC DNA]</scope>
    <source>
        <strain evidence="1 2">JCM14086</strain>
    </source>
</reference>
<dbReference type="SUPFAM" id="SSF53613">
    <property type="entry name" value="Ribokinase-like"/>
    <property type="match status" value="1"/>
</dbReference>
<keyword evidence="1" id="KW-0418">Kinase</keyword>
<accession>A0A7X1B2B8</accession>
<sequence>MDIKQTAIEELSAKSSEASSRSVLVGLDGFVDIIINPVDQRFGPGDNYQPIRDMSTFGKRILAAAGKSTNIEMGKKMEKLGGNGPILANAILNAGFPTRYIGALGDPLIHPVFEDFAKRTEAVSLAEPGVTHALEFRDGKIMLGLMDSLEKVTYSSMVDKMGEGAFIDLLSRTDLFAIVNWTMLPYLTQVLQALVDQVYPNLGPRDHRSFFFDLADPEKRSDDDLTAVLRLLHRFCAFGSTTLGLNLKEAQHVSRVLGLPVGESNAEDIMGMARDIRNELSLDCVVVHPTDSAACATKDDTFYTKGFFTPDPMITTGAGDHFNAGFSVSRLLGLSPQSALIVGCAFSGYYVRSAESPSLSSIGSFLRKTEFATLED</sequence>
<protein>
    <submittedName>
        <fullName evidence="1">Carbohydrate kinase family protein</fullName>
    </submittedName>
</protein>
<evidence type="ECO:0000313" key="1">
    <source>
        <dbReference type="EMBL" id="MBC2604194.1"/>
    </source>
</evidence>
<keyword evidence="2" id="KW-1185">Reference proteome</keyword>
<dbReference type="InterPro" id="IPR029056">
    <property type="entry name" value="Ribokinase-like"/>
</dbReference>
<proteinExistence type="predicted"/>
<dbReference type="GO" id="GO:0016301">
    <property type="term" value="F:kinase activity"/>
    <property type="evidence" value="ECO:0007669"/>
    <property type="project" value="UniProtKB-KW"/>
</dbReference>
<dbReference type="Gene3D" id="3.40.1190.20">
    <property type="match status" value="1"/>
</dbReference>
<gene>
    <name evidence="1" type="ORF">H5P30_20635</name>
</gene>
<dbReference type="EMBL" id="JACHVA010000139">
    <property type="protein sequence ID" value="MBC2604194.1"/>
    <property type="molecule type" value="Genomic_DNA"/>
</dbReference>
<name>A0A7X1B2B8_9BACT</name>
<dbReference type="InterPro" id="IPR057621">
    <property type="entry name" value="Khk_prokaryotic"/>
</dbReference>
<comment type="caution">
    <text evidence="1">The sequence shown here is derived from an EMBL/GenBank/DDBJ whole genome shotgun (WGS) entry which is preliminary data.</text>
</comment>
<dbReference type="Proteomes" id="UP000525652">
    <property type="component" value="Unassembled WGS sequence"/>
</dbReference>
<keyword evidence="1" id="KW-0808">Transferase</keyword>
<dbReference type="AlphaFoldDB" id="A0A7X1B2B8"/>
<organism evidence="1 2">
    <name type="scientific">Puniceicoccus vermicola</name>
    <dbReference type="NCBI Taxonomy" id="388746"/>
    <lineage>
        <taxon>Bacteria</taxon>
        <taxon>Pseudomonadati</taxon>
        <taxon>Verrucomicrobiota</taxon>
        <taxon>Opitutia</taxon>
        <taxon>Puniceicoccales</taxon>
        <taxon>Puniceicoccaceae</taxon>
        <taxon>Puniceicoccus</taxon>
    </lineage>
</organism>
<evidence type="ECO:0000313" key="2">
    <source>
        <dbReference type="Proteomes" id="UP000525652"/>
    </source>
</evidence>
<dbReference type="RefSeq" id="WP_185694805.1">
    <property type="nucleotide sequence ID" value="NZ_JACHVA010000139.1"/>
</dbReference>
<dbReference type="Pfam" id="PF25270">
    <property type="entry name" value="Khk"/>
    <property type="match status" value="1"/>
</dbReference>